<evidence type="ECO:0000313" key="2">
    <source>
        <dbReference type="EMBL" id="KAF7919330.1"/>
    </source>
</evidence>
<feature type="compositionally biased region" description="Low complexity" evidence="1">
    <location>
        <begin position="54"/>
        <end position="77"/>
    </location>
</feature>
<dbReference type="AlphaFoldDB" id="A0A9P5HPW5"/>
<evidence type="ECO:0000256" key="1">
    <source>
        <dbReference type="SAM" id="MobiDB-lite"/>
    </source>
</evidence>
<name>A0A9P5HPW5_9HELO</name>
<organism evidence="2 3">
    <name type="scientific">Botrytis byssoidea</name>
    <dbReference type="NCBI Taxonomy" id="139641"/>
    <lineage>
        <taxon>Eukaryota</taxon>
        <taxon>Fungi</taxon>
        <taxon>Dikarya</taxon>
        <taxon>Ascomycota</taxon>
        <taxon>Pezizomycotina</taxon>
        <taxon>Leotiomycetes</taxon>
        <taxon>Helotiales</taxon>
        <taxon>Sclerotiniaceae</taxon>
        <taxon>Botrytis</taxon>
    </lineage>
</organism>
<dbReference type="GeneID" id="62155250"/>
<accession>A0A9P5HPW5</accession>
<protein>
    <submittedName>
        <fullName evidence="2">Uncharacterized protein</fullName>
    </submittedName>
</protein>
<keyword evidence="3" id="KW-1185">Reference proteome</keyword>
<gene>
    <name evidence="2" type="ORF">EAE97_011662</name>
</gene>
<dbReference type="RefSeq" id="XP_038726925.1">
    <property type="nucleotide sequence ID" value="XM_038882177.1"/>
</dbReference>
<comment type="caution">
    <text evidence="2">The sequence shown here is derived from an EMBL/GenBank/DDBJ whole genome shotgun (WGS) entry which is preliminary data.</text>
</comment>
<proteinExistence type="predicted"/>
<dbReference type="EMBL" id="RCSW01000040">
    <property type="protein sequence ID" value="KAF7919330.1"/>
    <property type="molecule type" value="Genomic_DNA"/>
</dbReference>
<dbReference type="Proteomes" id="UP000710849">
    <property type="component" value="Unassembled WGS sequence"/>
</dbReference>
<feature type="compositionally biased region" description="Polar residues" evidence="1">
    <location>
        <begin position="100"/>
        <end position="109"/>
    </location>
</feature>
<evidence type="ECO:0000313" key="3">
    <source>
        <dbReference type="Proteomes" id="UP000710849"/>
    </source>
</evidence>
<reference evidence="2 3" key="1">
    <citation type="journal article" date="2020" name="Genome Biol. Evol.">
        <title>Comparative genomics of Sclerotiniaceae.</title>
        <authorList>
            <person name="Valero Jimenez C.A."/>
            <person name="Steentjes M."/>
            <person name="Scholten O.E."/>
            <person name="Van Kan J.A.L."/>
        </authorList>
    </citation>
    <scope>NUCLEOTIDE SEQUENCE [LARGE SCALE GENOMIC DNA]</scope>
    <source>
        <strain evidence="2 3">MUCL 94</strain>
    </source>
</reference>
<sequence>MTIRLPLLLPFLYHHNTRRFLTLSLKQSTNHLNHQLLEPVIMGLGEDIKEFGEGEMQQQGGSNGNDNSNNFSDGISDSTKDTMTDSAVDSFASKEGVPSQLDSGINNVVNDEVNKF</sequence>
<feature type="region of interest" description="Disordered" evidence="1">
    <location>
        <begin position="49"/>
        <end position="116"/>
    </location>
</feature>